<feature type="transmembrane region" description="Helical" evidence="2">
    <location>
        <begin position="142"/>
        <end position="167"/>
    </location>
</feature>
<feature type="region of interest" description="Disordered" evidence="1">
    <location>
        <begin position="367"/>
        <end position="405"/>
    </location>
</feature>
<protein>
    <submittedName>
        <fullName evidence="4">Uncharacterized protein</fullName>
    </submittedName>
</protein>
<comment type="caution">
    <text evidence="4">The sequence shown here is derived from an EMBL/GenBank/DDBJ whole genome shotgun (WGS) entry which is preliminary data.</text>
</comment>
<accession>A0A917SVD9</accession>
<keyword evidence="2" id="KW-0472">Membrane</keyword>
<feature type="transmembrane region" description="Helical" evidence="2">
    <location>
        <begin position="218"/>
        <end position="244"/>
    </location>
</feature>
<reference evidence="4" key="1">
    <citation type="journal article" date="2014" name="Int. J. Syst. Evol. Microbiol.">
        <title>Complete genome sequence of Corynebacterium casei LMG S-19264T (=DSM 44701T), isolated from a smear-ripened cheese.</title>
        <authorList>
            <consortium name="US DOE Joint Genome Institute (JGI-PGF)"/>
            <person name="Walter F."/>
            <person name="Albersmeier A."/>
            <person name="Kalinowski J."/>
            <person name="Ruckert C."/>
        </authorList>
    </citation>
    <scope>NUCLEOTIDE SEQUENCE</scope>
    <source>
        <strain evidence="4">CGMCC 4.7308</strain>
    </source>
</reference>
<dbReference type="EMBL" id="BMNA01000003">
    <property type="protein sequence ID" value="GGL98332.1"/>
    <property type="molecule type" value="Genomic_DNA"/>
</dbReference>
<evidence type="ECO:0000256" key="1">
    <source>
        <dbReference type="SAM" id="MobiDB-lite"/>
    </source>
</evidence>
<feature type="transmembrane region" description="Helical" evidence="2">
    <location>
        <begin position="291"/>
        <end position="309"/>
    </location>
</feature>
<evidence type="ECO:0000313" key="5">
    <source>
        <dbReference type="Proteomes" id="UP000655208"/>
    </source>
</evidence>
<evidence type="ECO:0000256" key="2">
    <source>
        <dbReference type="SAM" id="Phobius"/>
    </source>
</evidence>
<feature type="signal peptide" evidence="3">
    <location>
        <begin position="1"/>
        <end position="35"/>
    </location>
</feature>
<reference evidence="4" key="2">
    <citation type="submission" date="2020-09" db="EMBL/GenBank/DDBJ databases">
        <authorList>
            <person name="Sun Q."/>
            <person name="Zhou Y."/>
        </authorList>
    </citation>
    <scope>NUCLEOTIDE SEQUENCE</scope>
    <source>
        <strain evidence="4">CGMCC 4.7308</strain>
    </source>
</reference>
<organism evidence="4 5">
    <name type="scientific">Nakamurella endophytica</name>
    <dbReference type="NCBI Taxonomy" id="1748367"/>
    <lineage>
        <taxon>Bacteria</taxon>
        <taxon>Bacillati</taxon>
        <taxon>Actinomycetota</taxon>
        <taxon>Actinomycetes</taxon>
        <taxon>Nakamurellales</taxon>
        <taxon>Nakamurellaceae</taxon>
        <taxon>Nakamurella</taxon>
    </lineage>
</organism>
<keyword evidence="3" id="KW-0732">Signal</keyword>
<gene>
    <name evidence="4" type="ORF">GCM10011594_17790</name>
</gene>
<dbReference type="AlphaFoldDB" id="A0A917SVD9"/>
<feature type="transmembrane region" description="Helical" evidence="2">
    <location>
        <begin position="256"/>
        <end position="279"/>
    </location>
</feature>
<name>A0A917SVD9_9ACTN</name>
<feature type="transmembrane region" description="Helical" evidence="2">
    <location>
        <begin position="188"/>
        <end position="206"/>
    </location>
</feature>
<keyword evidence="2" id="KW-0812">Transmembrane</keyword>
<feature type="chain" id="PRO_5036688842" evidence="3">
    <location>
        <begin position="36"/>
        <end position="405"/>
    </location>
</feature>
<dbReference type="Proteomes" id="UP000655208">
    <property type="component" value="Unassembled WGS sequence"/>
</dbReference>
<evidence type="ECO:0000256" key="3">
    <source>
        <dbReference type="SAM" id="SignalP"/>
    </source>
</evidence>
<proteinExistence type="predicted"/>
<keyword evidence="2" id="KW-1133">Transmembrane helix</keyword>
<keyword evidence="5" id="KW-1185">Reference proteome</keyword>
<evidence type="ECO:0000313" key="4">
    <source>
        <dbReference type="EMBL" id="GGL98332.1"/>
    </source>
</evidence>
<sequence length="405" mass="40776">MSHATRLLRTGAARAATVIAAAAVLHLSLLTAASAAPAAVLVDDPSVTAAAADDGAWSATVVLSNLTTQLLPLTPSVPDRAGCAVTADHATLPAGQRTEVTLTVPRTCASGDAAAVRLGAGATSLDVTVTAPRASPWESLRAFWWALLGAAVLVLLAYALAWAVSGASLTPTSPLPGLPDTYSFKDSFVSNVTLIVGVVTAVLGSTDVLKAISSDSPGAVAVATVGAAIAAALVGATPVLLQLVRRDGGTAKPVNTVLGVLLATTVAVAAAAGELWLLVDVAGTLDIGSGTSRLVAGLIITGVLAVYTVRNTMDNLMVGSATREKPSAFSDPMAAAAALAFWLRPDLGTDEARAALEKVAALQQAAAQGGSPTATDQDYPYPPWFFTPTSPGDDLRAPPRRAVLP</sequence>